<accession>A0A7M5X651</accession>
<feature type="transmembrane region" description="Helical" evidence="1">
    <location>
        <begin position="289"/>
        <end position="308"/>
    </location>
</feature>
<keyword evidence="1" id="KW-0812">Transmembrane</keyword>
<proteinExistence type="predicted"/>
<keyword evidence="3" id="KW-1185">Reference proteome</keyword>
<name>A0A7M5X651_9CNID</name>
<dbReference type="SUPFAM" id="SSF103473">
    <property type="entry name" value="MFS general substrate transporter"/>
    <property type="match status" value="1"/>
</dbReference>
<dbReference type="InterPro" id="IPR036259">
    <property type="entry name" value="MFS_trans_sf"/>
</dbReference>
<protein>
    <recommendedName>
        <fullName evidence="4">Transmembrane protein 180</fullName>
    </recommendedName>
</protein>
<dbReference type="Gene3D" id="1.20.1250.20">
    <property type="entry name" value="MFS general substrate transporter like domains"/>
    <property type="match status" value="1"/>
</dbReference>
<dbReference type="Proteomes" id="UP000594262">
    <property type="component" value="Unplaced"/>
</dbReference>
<feature type="transmembrane region" description="Helical" evidence="1">
    <location>
        <begin position="119"/>
        <end position="136"/>
    </location>
</feature>
<evidence type="ECO:0008006" key="4">
    <source>
        <dbReference type="Google" id="ProtNLM"/>
    </source>
</evidence>
<evidence type="ECO:0000313" key="3">
    <source>
        <dbReference type="Proteomes" id="UP000594262"/>
    </source>
</evidence>
<dbReference type="AlphaFoldDB" id="A0A7M5X651"/>
<dbReference type="InterPro" id="IPR040035">
    <property type="entry name" value="TMEM180"/>
</dbReference>
<reference evidence="2" key="1">
    <citation type="submission" date="2021-01" db="UniProtKB">
        <authorList>
            <consortium name="EnsemblMetazoa"/>
        </authorList>
    </citation>
    <scope>IDENTIFICATION</scope>
</reference>
<feature type="transmembrane region" description="Helical" evidence="1">
    <location>
        <begin position="185"/>
        <end position="206"/>
    </location>
</feature>
<dbReference type="PANTHER" id="PTHR28658">
    <property type="entry name" value="TRANSMEMBRANE PROTEIN 180"/>
    <property type="match status" value="1"/>
</dbReference>
<feature type="transmembrane region" description="Helical" evidence="1">
    <location>
        <begin position="315"/>
        <end position="337"/>
    </location>
</feature>
<feature type="transmembrane region" description="Helical" evidence="1">
    <location>
        <begin position="12"/>
        <end position="34"/>
    </location>
</feature>
<dbReference type="PANTHER" id="PTHR28658:SF3">
    <property type="entry name" value="TRANSMEMBRANE PROTEIN 180"/>
    <property type="match status" value="1"/>
</dbReference>
<feature type="transmembrane region" description="Helical" evidence="1">
    <location>
        <begin position="441"/>
        <end position="462"/>
    </location>
</feature>
<feature type="transmembrane region" description="Helical" evidence="1">
    <location>
        <begin position="157"/>
        <end position="179"/>
    </location>
</feature>
<keyword evidence="1" id="KW-1133">Transmembrane helix</keyword>
<dbReference type="EnsemblMetazoa" id="CLYHEMT018554.2">
    <property type="protein sequence ID" value="CLYHEMP018554.2"/>
    <property type="gene ID" value="CLYHEMG018554"/>
</dbReference>
<sequence>MNYVKSKMVPVHIAYGGLALFISLLNNVFLLFYVTTFLTVFEIDSTSFYIGETIFLVWNSINDPLFGWLSDHNVLENKSDASKDVTTTTVLKRINILSKVGPIYSACFLLFWFRFLPVWIQFSVALCLYDSFLTLVDLHHQALLADLAIEAKDRVKLNSYCSMFSAIGSVSVFLSFSLWRKDNLFPFQLFCVALALVVAVGFHVCCKSMKQYYLTTSIKKRDDAQPVSKQYKTSFTAMKKYTCQLYRHHNFLVFSVMNFLQVFHCHFNSNFFPLFIQNLLGHKISQEGGAALLGLSFLVPHINNLYFLQLCKRYGVYFIIKVLFMVKVSLALCMWHLGVSHWYLLCLFIMSNRIFTEGTCKLLNLVISDLVDEDYVKFKRSSPVSALVFGTAAFLSKPGQTLAPVLGSYLLYAQTGKSLFLKQSEPDAVYEESSDFSNGCFFVMVMVSIICGLLQLLVWKFFSLKEKYLQQVKNDRYYMEKGYHSNVI</sequence>
<dbReference type="Pfam" id="PF13347">
    <property type="entry name" value="MFS_2"/>
    <property type="match status" value="1"/>
</dbReference>
<keyword evidence="1" id="KW-0472">Membrane</keyword>
<feature type="transmembrane region" description="Helical" evidence="1">
    <location>
        <begin position="249"/>
        <end position="269"/>
    </location>
</feature>
<evidence type="ECO:0000313" key="2">
    <source>
        <dbReference type="EnsemblMetazoa" id="CLYHEMP018554.2"/>
    </source>
</evidence>
<evidence type="ECO:0000256" key="1">
    <source>
        <dbReference type="SAM" id="Phobius"/>
    </source>
</evidence>
<dbReference type="OrthoDB" id="341482at2759"/>
<organism evidence="2 3">
    <name type="scientific">Clytia hemisphaerica</name>
    <dbReference type="NCBI Taxonomy" id="252671"/>
    <lineage>
        <taxon>Eukaryota</taxon>
        <taxon>Metazoa</taxon>
        <taxon>Cnidaria</taxon>
        <taxon>Hydrozoa</taxon>
        <taxon>Hydroidolina</taxon>
        <taxon>Leptothecata</taxon>
        <taxon>Obeliida</taxon>
        <taxon>Clytiidae</taxon>
        <taxon>Clytia</taxon>
    </lineage>
</organism>